<evidence type="ECO:0000256" key="1">
    <source>
        <dbReference type="SAM" id="MobiDB-lite"/>
    </source>
</evidence>
<reference evidence="3 6" key="3">
    <citation type="submission" date="2019-12" db="EMBL/GenBank/DDBJ databases">
        <title>Draft Genome Sequences of Six Type Strains of the Genus Massilia.</title>
        <authorList>
            <person name="Miess H."/>
            <person name="Frediansyah A."/>
            <person name="Goeker M."/>
            <person name="Gross H."/>
        </authorList>
    </citation>
    <scope>NUCLEOTIDE SEQUENCE [LARGE SCALE GENOMIC DNA]</scope>
    <source>
        <strain evidence="3 6">DSM 26639</strain>
    </source>
</reference>
<reference evidence="4" key="2">
    <citation type="submission" date="2019-07" db="EMBL/GenBank/DDBJ databases">
        <authorList>
            <person name="Whitman W."/>
            <person name="Huntemann M."/>
            <person name="Clum A."/>
            <person name="Pillay M."/>
            <person name="Palaniappan K."/>
            <person name="Varghese N."/>
            <person name="Mikhailova N."/>
            <person name="Stamatis D."/>
            <person name="Reddy T."/>
            <person name="Daum C."/>
            <person name="Shapiro N."/>
            <person name="Ivanova N."/>
            <person name="Kyrpides N."/>
            <person name="Woyke T."/>
        </authorList>
    </citation>
    <scope>NUCLEOTIDE SEQUENCE</scope>
    <source>
        <strain evidence="4">CGMCC 1.10685</strain>
    </source>
</reference>
<dbReference type="GO" id="GO:0016788">
    <property type="term" value="F:hydrolase activity, acting on ester bonds"/>
    <property type="evidence" value="ECO:0007669"/>
    <property type="project" value="UniProtKB-ARBA"/>
</dbReference>
<dbReference type="AlphaFoldDB" id="A0A562P9G6"/>
<dbReference type="SUPFAM" id="SSF52266">
    <property type="entry name" value="SGNH hydrolase"/>
    <property type="match status" value="1"/>
</dbReference>
<dbReference type="Proteomes" id="UP000315112">
    <property type="component" value="Unassembled WGS sequence"/>
</dbReference>
<dbReference type="OrthoDB" id="8324689at2"/>
<dbReference type="InterPro" id="IPR051532">
    <property type="entry name" value="Ester_Hydrolysis_Enzymes"/>
</dbReference>
<protein>
    <submittedName>
        <fullName evidence="4">Lysophospholipase L1-like esterase</fullName>
    </submittedName>
</protein>
<evidence type="ECO:0000313" key="5">
    <source>
        <dbReference type="Proteomes" id="UP000315112"/>
    </source>
</evidence>
<dbReference type="Proteomes" id="UP000437862">
    <property type="component" value="Chromosome"/>
</dbReference>
<evidence type="ECO:0000259" key="2">
    <source>
        <dbReference type="Pfam" id="PF13472"/>
    </source>
</evidence>
<dbReference type="InterPro" id="IPR036514">
    <property type="entry name" value="SGNH_hydro_sf"/>
</dbReference>
<dbReference type="Gene3D" id="3.40.50.1110">
    <property type="entry name" value="SGNH hydrolase"/>
    <property type="match status" value="1"/>
</dbReference>
<name>A0A562P9G6_9BURK</name>
<feature type="region of interest" description="Disordered" evidence="1">
    <location>
        <begin position="393"/>
        <end position="423"/>
    </location>
</feature>
<sequence length="593" mass="61687">MKTYAIARNQQIGPIHVTAGGIVNVTTTAPGYVTLEFTSDPLNAVQNGVAKWVKWPERTVTSAFADMAAESGYLRATARSGAATMSVNNCPSPEEVKVYQREFVGRARADNRPLGNTAVIIGDSNSYQNFAQAYIASASRSNGIVTVTFTSPASIPFGIGMPVQVVGLPEDMRGNQVVTSATSTTITYDNAGPDVASAPLYGTPSVANMACYMDNGWFVWANVLSNQRFDLMGISAAVGRTTSEMLDRVDEVANINASYAFVMGGTNDATGGATPESIQAKLQAIYERLLASGKKIVYAMTILPLGAGNGAWSAPKTATILKVNDWIKQYCRNTPGMQCIDAFAEIVDPTAANKGQAAAGLISSVDGLHLTQRGAHKLGKRITADTATLPSNDFRTTSNADNYGTNAANRNVQDSAPWSVGGDASRGDAGSVIGTGFTGFKINSPTNCLFSAPARADGFGVDNKADITAAAAGDGARFQGSSLAAQRITDGATVQLDVSVSVTGNGSGKFKSLNHLLSMSVNGSAWSIQAMGNFGNTGADCVQEDWTGVLRTPAVRMPIAPAAGSITRTDCTLLGAGSMSFTAGRGQILVTPA</sequence>
<evidence type="ECO:0000313" key="6">
    <source>
        <dbReference type="Proteomes" id="UP000437862"/>
    </source>
</evidence>
<evidence type="ECO:0000313" key="3">
    <source>
        <dbReference type="EMBL" id="QGZ42708.1"/>
    </source>
</evidence>
<dbReference type="InterPro" id="IPR013830">
    <property type="entry name" value="SGNH_hydro"/>
</dbReference>
<accession>A0A562P9G6</accession>
<gene>
    <name evidence="3" type="ORF">GO485_29195</name>
    <name evidence="4" type="ORF">IP92_05759</name>
</gene>
<dbReference type="Pfam" id="PF13472">
    <property type="entry name" value="Lipase_GDSL_2"/>
    <property type="match status" value="1"/>
</dbReference>
<keyword evidence="6" id="KW-1185">Reference proteome</keyword>
<evidence type="ECO:0000313" key="4">
    <source>
        <dbReference type="EMBL" id="TWI41039.1"/>
    </source>
</evidence>
<feature type="domain" description="SGNH hydrolase-type esterase" evidence="2">
    <location>
        <begin position="214"/>
        <end position="375"/>
    </location>
</feature>
<organism evidence="4 5">
    <name type="scientific">Pseudoduganella flava</name>
    <dbReference type="NCBI Taxonomy" id="871742"/>
    <lineage>
        <taxon>Bacteria</taxon>
        <taxon>Pseudomonadati</taxon>
        <taxon>Pseudomonadota</taxon>
        <taxon>Betaproteobacteria</taxon>
        <taxon>Burkholderiales</taxon>
        <taxon>Oxalobacteraceae</taxon>
        <taxon>Telluria group</taxon>
        <taxon>Pseudoduganella</taxon>
    </lineage>
</organism>
<dbReference type="EMBL" id="VLKW01000018">
    <property type="protein sequence ID" value="TWI41039.1"/>
    <property type="molecule type" value="Genomic_DNA"/>
</dbReference>
<proteinExistence type="predicted"/>
<feature type="compositionally biased region" description="Polar residues" evidence="1">
    <location>
        <begin position="393"/>
        <end position="416"/>
    </location>
</feature>
<dbReference type="EMBL" id="CP046904">
    <property type="protein sequence ID" value="QGZ42708.1"/>
    <property type="molecule type" value="Genomic_DNA"/>
</dbReference>
<dbReference type="RefSeq" id="WP_145881938.1">
    <property type="nucleotide sequence ID" value="NZ_CP046904.1"/>
</dbReference>
<dbReference type="PANTHER" id="PTHR30383">
    <property type="entry name" value="THIOESTERASE 1/PROTEASE 1/LYSOPHOSPHOLIPASE L1"/>
    <property type="match status" value="1"/>
</dbReference>
<reference evidence="4 5" key="1">
    <citation type="journal article" date="2015" name="Stand. Genomic Sci.">
        <title>Genomic Encyclopedia of Bacterial and Archaeal Type Strains, Phase III: the genomes of soil and plant-associated and newly described type strains.</title>
        <authorList>
            <person name="Whitman W.B."/>
            <person name="Woyke T."/>
            <person name="Klenk H.P."/>
            <person name="Zhou Y."/>
            <person name="Lilburn T.G."/>
            <person name="Beck B.J."/>
            <person name="De Vos P."/>
            <person name="Vandamme P."/>
            <person name="Eisen J.A."/>
            <person name="Garrity G."/>
            <person name="Hugenholtz P."/>
            <person name="Kyrpides N.C."/>
        </authorList>
    </citation>
    <scope>NUCLEOTIDE SEQUENCE [LARGE SCALE GENOMIC DNA]</scope>
    <source>
        <strain evidence="4 5">CGMCC 1.10685</strain>
    </source>
</reference>